<dbReference type="PANTHER" id="PTHR43266">
    <property type="entry name" value="MACROLIDE-EFFLUX PROTEIN"/>
    <property type="match status" value="1"/>
</dbReference>
<dbReference type="GO" id="GO:0016746">
    <property type="term" value="F:acyltransferase activity"/>
    <property type="evidence" value="ECO:0007669"/>
    <property type="project" value="UniProtKB-KW"/>
</dbReference>
<protein>
    <submittedName>
        <fullName evidence="9">Acyl-[ACP]--phospholipid O-acyltransferase</fullName>
    </submittedName>
</protein>
<dbReference type="EMBL" id="CP054719">
    <property type="protein sequence ID" value="QOL19604.1"/>
    <property type="molecule type" value="Genomic_DNA"/>
</dbReference>
<reference evidence="9 10" key="1">
    <citation type="submission" date="2020-06" db="EMBL/GenBank/DDBJ databases">
        <title>The endosymbiont of the kinetoplastid Bodo saltans is a Paracaedibacter-like alpha-proteobacterium possessing a putative toxin-antitoxin system.</title>
        <authorList>
            <person name="Midha S."/>
            <person name="Rigden D.J."/>
            <person name="Siozios S."/>
            <person name="Hurst G.D.D."/>
            <person name="Jackson A.P."/>
        </authorList>
    </citation>
    <scope>NUCLEOTIDE SEQUENCE [LARGE SCALE GENOMIC DNA]</scope>
    <source>
        <strain evidence="9">Lake Konstanz</strain>
    </source>
</reference>
<keyword evidence="2" id="KW-0813">Transport</keyword>
<feature type="transmembrane region" description="Helical" evidence="7">
    <location>
        <begin position="21"/>
        <end position="44"/>
    </location>
</feature>
<evidence type="ECO:0000256" key="2">
    <source>
        <dbReference type="ARBA" id="ARBA00022448"/>
    </source>
</evidence>
<dbReference type="AlphaFoldDB" id="A0A7L9RSP9"/>
<organism evidence="9 10">
    <name type="scientific">Candidatus Bodocaedibacter vickermanii</name>
    <dbReference type="NCBI Taxonomy" id="2741701"/>
    <lineage>
        <taxon>Bacteria</taxon>
        <taxon>Pseudomonadati</taxon>
        <taxon>Pseudomonadota</taxon>
        <taxon>Alphaproteobacteria</taxon>
        <taxon>Holosporales</taxon>
        <taxon>Candidatus Paracaedibacteraceae</taxon>
        <taxon>Candidatus Bodocaedibacter</taxon>
    </lineage>
</organism>
<dbReference type="SMART" id="SM00563">
    <property type="entry name" value="PlsC"/>
    <property type="match status" value="1"/>
</dbReference>
<dbReference type="SUPFAM" id="SSF69593">
    <property type="entry name" value="Glycerol-3-phosphate (1)-acyltransferase"/>
    <property type="match status" value="1"/>
</dbReference>
<keyword evidence="5 7" id="KW-1133">Transmembrane helix</keyword>
<dbReference type="SUPFAM" id="SSF56801">
    <property type="entry name" value="Acetyl-CoA synthetase-like"/>
    <property type="match status" value="1"/>
</dbReference>
<feature type="transmembrane region" description="Helical" evidence="7">
    <location>
        <begin position="56"/>
        <end position="77"/>
    </location>
</feature>
<keyword evidence="9" id="KW-0808">Transferase</keyword>
<feature type="transmembrane region" description="Helical" evidence="7">
    <location>
        <begin position="323"/>
        <end position="347"/>
    </location>
</feature>
<evidence type="ECO:0000256" key="6">
    <source>
        <dbReference type="ARBA" id="ARBA00023136"/>
    </source>
</evidence>
<feature type="transmembrane region" description="Helical" evidence="7">
    <location>
        <begin position="393"/>
        <end position="409"/>
    </location>
</feature>
<dbReference type="CDD" id="cd06173">
    <property type="entry name" value="MFS_MefA_like"/>
    <property type="match status" value="1"/>
</dbReference>
<feature type="transmembrane region" description="Helical" evidence="7">
    <location>
        <begin position="89"/>
        <end position="109"/>
    </location>
</feature>
<feature type="transmembrane region" description="Helical" evidence="7">
    <location>
        <begin position="179"/>
        <end position="196"/>
    </location>
</feature>
<dbReference type="SUPFAM" id="SSF103473">
    <property type="entry name" value="MFS general substrate transporter"/>
    <property type="match status" value="1"/>
</dbReference>
<dbReference type="GO" id="GO:0022857">
    <property type="term" value="F:transmembrane transporter activity"/>
    <property type="evidence" value="ECO:0007669"/>
    <property type="project" value="InterPro"/>
</dbReference>
<feature type="transmembrane region" description="Helical" evidence="7">
    <location>
        <begin position="299"/>
        <end position="317"/>
    </location>
</feature>
<keyword evidence="6 7" id="KW-0472">Membrane</keyword>
<feature type="transmembrane region" description="Helical" evidence="7">
    <location>
        <begin position="153"/>
        <end position="173"/>
    </location>
</feature>
<feature type="transmembrane region" description="Helical" evidence="7">
    <location>
        <begin position="271"/>
        <end position="292"/>
    </location>
</feature>
<evidence type="ECO:0000256" key="1">
    <source>
        <dbReference type="ARBA" id="ARBA00004651"/>
    </source>
</evidence>
<evidence type="ECO:0000256" key="7">
    <source>
        <dbReference type="SAM" id="Phobius"/>
    </source>
</evidence>
<evidence type="ECO:0000313" key="9">
    <source>
        <dbReference type="EMBL" id="QOL19604.1"/>
    </source>
</evidence>
<feature type="transmembrane region" description="Helical" evidence="7">
    <location>
        <begin position="675"/>
        <end position="696"/>
    </location>
</feature>
<evidence type="ECO:0000256" key="4">
    <source>
        <dbReference type="ARBA" id="ARBA00022692"/>
    </source>
</evidence>
<keyword evidence="10" id="KW-1185">Reference proteome</keyword>
<sequence>MNQELTQESVTYGRLLRKKGFVSYLIAEFLSALSDNTYKFFLMFMIKGMFDHETTAVYIAVIGAIFSAPYLLFLGYAGYLSDRFSKRNIFMYVKLSEIIITSFILLAMFIGNVDFMLVCLFLMMTRSCIFFPAKVGLLPEMLEKQYLSVANSLLWMSVFIAAIIGAVLGGLFVEWFASQLWMVGLILIGVAVLGYLNSLRIPKTEVVVFKKPFPINPWRDIWESAKTIRRRKSIAVAILGIGWFWFLGALVQMILPLYGETILHVNDFYSSLLQGVIGLGIAAGCIVAGWYSKDTYEPGLIPFGSIGIAIGTLWAAFSGDSYIQTVIGLGITGFSAGLFIIPIYTFLHQRAKGNERGRIFATANYVDTLGMLIASFAYFIFGATVLKLPEDKILALFGIVTVAITIYALKELPIFFFRVINFLITRVSYRINVKGLENIPDKGGVILVPNHVTYIDGLLIWSACRKRNISFMIYHKMYNLKLFSWLFKILQYIPVYEGRRVKESLDVAKHHLQTGGTICIFPEGELTRTGSMLPFRRGVERLIEGVSSKNVPIIPVYIDQVWGSIFSYERGKFFFKIPHEVPAKISITFGKPLPSGTTSQEIRKAVTELGYASVQLRKSKQDILPLEILKIAKKRWFSPMLTMPQIKPISYGKLIITAIKFIEVLVHRLNAKSKIIAVIGHPSFFTVVTNLTLMFMNKTVVNLSSNLSDKELRDACKSLNVDEILVFDESKPLAGCIKHVINGQDLRVNVFKSAIIGTGILLCPLRFLVKKLLGNKAGPDDVALILSDDIHKPTHITHYNILSNTEAFSQLLFMRHKDWILSEASYQSSVGAIGQLWYPLLNAVGIACTNVEPDRVTVSTINALMKQYKITLLISNSEFYRKILNSGQALTFPDVRFAVAVGTTKDDSIYTQFEEKIHVELFEGFGLPEIPLVVSLNHNNYISGSIKQMGTKKGSFGKPLPGIQTQIVDPKTKVVLPAGEEGVLMIKGPNIPANIATEDGWINTTQQAIIDDEGFLHLISEGNA</sequence>
<feature type="transmembrane region" description="Helical" evidence="7">
    <location>
        <begin position="359"/>
        <end position="381"/>
    </location>
</feature>
<name>A0A7L9RSP9_9PROT</name>
<dbReference type="GO" id="GO:0005886">
    <property type="term" value="C:plasma membrane"/>
    <property type="evidence" value="ECO:0007669"/>
    <property type="project" value="UniProtKB-SubCell"/>
</dbReference>
<dbReference type="CDD" id="cd07989">
    <property type="entry name" value="LPLAT_AGPAT-like"/>
    <property type="match status" value="1"/>
</dbReference>
<dbReference type="KEGG" id="pbal:CPBP_00368"/>
<feature type="transmembrane region" description="Helical" evidence="7">
    <location>
        <begin position="115"/>
        <end position="133"/>
    </location>
</feature>
<dbReference type="Proteomes" id="UP000594001">
    <property type="component" value="Chromosome"/>
</dbReference>
<feature type="domain" description="Major facilitator superfamily (MFS) profile" evidence="8">
    <location>
        <begin position="20"/>
        <end position="413"/>
    </location>
</feature>
<dbReference type="PROSITE" id="PS50850">
    <property type="entry name" value="MFS"/>
    <property type="match status" value="1"/>
</dbReference>
<dbReference type="RefSeq" id="WP_350332354.1">
    <property type="nucleotide sequence ID" value="NZ_CP054719.1"/>
</dbReference>
<dbReference type="InterPro" id="IPR042099">
    <property type="entry name" value="ANL_N_sf"/>
</dbReference>
<evidence type="ECO:0000259" key="8">
    <source>
        <dbReference type="PROSITE" id="PS50850"/>
    </source>
</evidence>
<dbReference type="InterPro" id="IPR000873">
    <property type="entry name" value="AMP-dep_synth/lig_dom"/>
</dbReference>
<dbReference type="InterPro" id="IPR036259">
    <property type="entry name" value="MFS_trans_sf"/>
</dbReference>
<gene>
    <name evidence="9" type="ORF">CPBP_00368</name>
</gene>
<keyword evidence="3" id="KW-1003">Cell membrane</keyword>
<evidence type="ECO:0000256" key="3">
    <source>
        <dbReference type="ARBA" id="ARBA00022475"/>
    </source>
</evidence>
<dbReference type="Pfam" id="PF01553">
    <property type="entry name" value="Acyltransferase"/>
    <property type="match status" value="1"/>
</dbReference>
<proteinExistence type="predicted"/>
<dbReference type="InterPro" id="IPR011701">
    <property type="entry name" value="MFS"/>
</dbReference>
<dbReference type="Pfam" id="PF00501">
    <property type="entry name" value="AMP-binding"/>
    <property type="match status" value="1"/>
</dbReference>
<keyword evidence="9" id="KW-0012">Acyltransferase</keyword>
<keyword evidence="4 7" id="KW-0812">Transmembrane</keyword>
<evidence type="ECO:0000256" key="5">
    <source>
        <dbReference type="ARBA" id="ARBA00022989"/>
    </source>
</evidence>
<dbReference type="InterPro" id="IPR002123">
    <property type="entry name" value="Plipid/glycerol_acylTrfase"/>
</dbReference>
<feature type="transmembrane region" description="Helical" evidence="7">
    <location>
        <begin position="234"/>
        <end position="259"/>
    </location>
</feature>
<dbReference type="InterPro" id="IPR020846">
    <property type="entry name" value="MFS_dom"/>
</dbReference>
<evidence type="ECO:0000313" key="10">
    <source>
        <dbReference type="Proteomes" id="UP000594001"/>
    </source>
</evidence>
<dbReference type="Gene3D" id="3.40.50.12780">
    <property type="entry name" value="N-terminal domain of ligase-like"/>
    <property type="match status" value="1"/>
</dbReference>
<dbReference type="Gene3D" id="1.20.1250.20">
    <property type="entry name" value="MFS general substrate transporter like domains"/>
    <property type="match status" value="1"/>
</dbReference>
<accession>A0A7L9RSP9</accession>
<dbReference type="PANTHER" id="PTHR43266:SF2">
    <property type="entry name" value="MAJOR FACILITATOR SUPERFAMILY (MFS) PROFILE DOMAIN-CONTAINING PROTEIN"/>
    <property type="match status" value="1"/>
</dbReference>
<comment type="subcellular location">
    <subcellularLocation>
        <location evidence="1">Cell membrane</location>
        <topology evidence="1">Multi-pass membrane protein</topology>
    </subcellularLocation>
</comment>
<dbReference type="Pfam" id="PF07690">
    <property type="entry name" value="MFS_1"/>
    <property type="match status" value="1"/>
</dbReference>